<evidence type="ECO:0000313" key="2">
    <source>
        <dbReference type="Proteomes" id="UP000663929"/>
    </source>
</evidence>
<dbReference type="AlphaFoldDB" id="A0A8A4TS45"/>
<reference evidence="1" key="1">
    <citation type="submission" date="2021-03" db="EMBL/GenBank/DDBJ databases">
        <title>Acanthopleuribacteraceae sp. M133.</title>
        <authorList>
            <person name="Wang G."/>
        </authorList>
    </citation>
    <scope>NUCLEOTIDE SEQUENCE</scope>
    <source>
        <strain evidence="1">M133</strain>
    </source>
</reference>
<dbReference type="KEGG" id="scor:J3U87_10010"/>
<proteinExistence type="predicted"/>
<protein>
    <recommendedName>
        <fullName evidence="3">PEGA domain-containing protein</fullName>
    </recommendedName>
</protein>
<dbReference type="SUPFAM" id="SSF48452">
    <property type="entry name" value="TPR-like"/>
    <property type="match status" value="1"/>
</dbReference>
<dbReference type="RefSeq" id="WP_237382900.1">
    <property type="nucleotide sequence ID" value="NZ_CP071793.1"/>
</dbReference>
<accession>A0A8A4TS45</accession>
<sequence>MGRPGFSSTTTPLTFRQTWIRLLGILLCLGSLASVDLIGQDSKAFRQAMSTGLAAMARGEYEAAHRAFEKAKRLEGDAAAAEEGLAMAAVSLQTARVVQHQKRALEFAKREQWAKAADQYEAALALAPQLSSARRMAPVARDLADLHQRLDYHLANTKRLSAKTVLGEAEILLERAKAQSVPGPELQKKIGRLADTIGTYKTPIPVRLVSDQKTEVLLQRVGRLGRFETHRLDLRPGTYTLVGSRGGYRDVRVTFTVEPGKPPTKPISIRCEDKI</sequence>
<dbReference type="EMBL" id="CP071793">
    <property type="protein sequence ID" value="QTD52799.1"/>
    <property type="molecule type" value="Genomic_DNA"/>
</dbReference>
<evidence type="ECO:0008006" key="3">
    <source>
        <dbReference type="Google" id="ProtNLM"/>
    </source>
</evidence>
<name>A0A8A4TS45_SULCO</name>
<keyword evidence="2" id="KW-1185">Reference proteome</keyword>
<dbReference type="Proteomes" id="UP000663929">
    <property type="component" value="Chromosome"/>
</dbReference>
<gene>
    <name evidence="1" type="ORF">J3U87_10010</name>
</gene>
<dbReference type="Gene3D" id="1.25.40.10">
    <property type="entry name" value="Tetratricopeptide repeat domain"/>
    <property type="match status" value="1"/>
</dbReference>
<dbReference type="InterPro" id="IPR011990">
    <property type="entry name" value="TPR-like_helical_dom_sf"/>
</dbReference>
<organism evidence="1 2">
    <name type="scientific">Sulfidibacter corallicola</name>
    <dbReference type="NCBI Taxonomy" id="2818388"/>
    <lineage>
        <taxon>Bacteria</taxon>
        <taxon>Pseudomonadati</taxon>
        <taxon>Acidobacteriota</taxon>
        <taxon>Holophagae</taxon>
        <taxon>Acanthopleuribacterales</taxon>
        <taxon>Acanthopleuribacteraceae</taxon>
        <taxon>Sulfidibacter</taxon>
    </lineage>
</organism>
<evidence type="ECO:0000313" key="1">
    <source>
        <dbReference type="EMBL" id="QTD52799.1"/>
    </source>
</evidence>